<proteinExistence type="predicted"/>
<evidence type="ECO:0000256" key="2">
    <source>
        <dbReference type="ARBA" id="ARBA00023125"/>
    </source>
</evidence>
<accession>A0ABU8M5W2</accession>
<feature type="domain" description="HTH luxR-type" evidence="4">
    <location>
        <begin position="248"/>
        <end position="313"/>
    </location>
</feature>
<name>A0ABU8M5W2_9PSEU</name>
<keyword evidence="1" id="KW-0805">Transcription regulation</keyword>
<dbReference type="PANTHER" id="PTHR44688:SF16">
    <property type="entry name" value="DNA-BINDING TRANSCRIPTIONAL ACTIVATOR DEVR_DOSR"/>
    <property type="match status" value="1"/>
</dbReference>
<evidence type="ECO:0000256" key="1">
    <source>
        <dbReference type="ARBA" id="ARBA00023015"/>
    </source>
</evidence>
<evidence type="ECO:0000313" key="5">
    <source>
        <dbReference type="EMBL" id="MEJ2862259.1"/>
    </source>
</evidence>
<sequence>MSHTTEQATSTALDLLRAAGGAGTAECRLGDAVLDVLHEDPAVCASAWDVVEPLGGRVRTVRARGYRSTVSAFLRSPAFLADDEGYRLLREQPDHPARGWSDVDGYETGPSVTRVFRPGGYTGGATVRLTTPDGRYVGNVHLSTAGGCAPGTRLVAALNVAAGTLATLLDPSRRLDAVADGIADGATAALLGTGGDVVPLPGRAAPAPALLAAAATAGPGDHRALLDGRWHRVRLVAVGAGVLVLVTEEALPAGVSARELDVLTLVAQGLTNRATARRLGIAERTVAHHLERVTARLGATSRAAVAALAVSEGLRRLPASQ</sequence>
<protein>
    <submittedName>
        <fullName evidence="5">Helix-turn-helix transcriptional regulator</fullName>
    </submittedName>
</protein>
<keyword evidence="6" id="KW-1185">Reference proteome</keyword>
<reference evidence="5 6" key="1">
    <citation type="submission" date="2024-03" db="EMBL/GenBank/DDBJ databases">
        <title>Actinomycetospora sp. OC33-EN07, a novel actinomycete isolated from wild orchid (Aerides multiflora).</title>
        <authorList>
            <person name="Suriyachadkun C."/>
        </authorList>
    </citation>
    <scope>NUCLEOTIDE SEQUENCE [LARGE SCALE GENOMIC DNA]</scope>
    <source>
        <strain evidence="5 6">OC33-EN07</strain>
    </source>
</reference>
<dbReference type="RefSeq" id="WP_337703637.1">
    <property type="nucleotide sequence ID" value="NZ_JBBEGM010000005.1"/>
</dbReference>
<gene>
    <name evidence="5" type="ORF">WCD58_13895</name>
</gene>
<dbReference type="PROSITE" id="PS50043">
    <property type="entry name" value="HTH_LUXR_2"/>
    <property type="match status" value="1"/>
</dbReference>
<dbReference type="SUPFAM" id="SSF46894">
    <property type="entry name" value="C-terminal effector domain of the bipartite response regulators"/>
    <property type="match status" value="1"/>
</dbReference>
<dbReference type="Gene3D" id="1.10.10.10">
    <property type="entry name" value="Winged helix-like DNA-binding domain superfamily/Winged helix DNA-binding domain"/>
    <property type="match status" value="1"/>
</dbReference>
<evidence type="ECO:0000259" key="4">
    <source>
        <dbReference type="PROSITE" id="PS50043"/>
    </source>
</evidence>
<dbReference type="Proteomes" id="UP001369736">
    <property type="component" value="Unassembled WGS sequence"/>
</dbReference>
<dbReference type="SMART" id="SM00421">
    <property type="entry name" value="HTH_LUXR"/>
    <property type="match status" value="1"/>
</dbReference>
<dbReference type="PRINTS" id="PR00038">
    <property type="entry name" value="HTHLUXR"/>
</dbReference>
<organism evidence="5 6">
    <name type="scientific">Actinomycetospora flava</name>
    <dbReference type="NCBI Taxonomy" id="3129232"/>
    <lineage>
        <taxon>Bacteria</taxon>
        <taxon>Bacillati</taxon>
        <taxon>Actinomycetota</taxon>
        <taxon>Actinomycetes</taxon>
        <taxon>Pseudonocardiales</taxon>
        <taxon>Pseudonocardiaceae</taxon>
        <taxon>Actinomycetospora</taxon>
    </lineage>
</organism>
<keyword evidence="2" id="KW-0238">DNA-binding</keyword>
<dbReference type="InterPro" id="IPR000792">
    <property type="entry name" value="Tscrpt_reg_LuxR_C"/>
</dbReference>
<dbReference type="EMBL" id="JBBEGM010000005">
    <property type="protein sequence ID" value="MEJ2862259.1"/>
    <property type="molecule type" value="Genomic_DNA"/>
</dbReference>
<dbReference type="PANTHER" id="PTHR44688">
    <property type="entry name" value="DNA-BINDING TRANSCRIPTIONAL ACTIVATOR DEVR_DOSR"/>
    <property type="match status" value="1"/>
</dbReference>
<dbReference type="Pfam" id="PF00196">
    <property type="entry name" value="GerE"/>
    <property type="match status" value="1"/>
</dbReference>
<evidence type="ECO:0000313" key="6">
    <source>
        <dbReference type="Proteomes" id="UP001369736"/>
    </source>
</evidence>
<dbReference type="InterPro" id="IPR016032">
    <property type="entry name" value="Sig_transdc_resp-reg_C-effctor"/>
</dbReference>
<dbReference type="CDD" id="cd06170">
    <property type="entry name" value="LuxR_C_like"/>
    <property type="match status" value="1"/>
</dbReference>
<keyword evidence="3" id="KW-0804">Transcription</keyword>
<dbReference type="InterPro" id="IPR036388">
    <property type="entry name" value="WH-like_DNA-bd_sf"/>
</dbReference>
<comment type="caution">
    <text evidence="5">The sequence shown here is derived from an EMBL/GenBank/DDBJ whole genome shotgun (WGS) entry which is preliminary data.</text>
</comment>
<evidence type="ECO:0000256" key="3">
    <source>
        <dbReference type="ARBA" id="ARBA00023163"/>
    </source>
</evidence>